<proteinExistence type="predicted"/>
<dbReference type="RefSeq" id="WP_092544601.1">
    <property type="nucleotide sequence ID" value="NZ_BOMJ01000114.1"/>
</dbReference>
<dbReference type="EMBL" id="LT629758">
    <property type="protein sequence ID" value="SDT13484.1"/>
    <property type="molecule type" value="Genomic_DNA"/>
</dbReference>
<feature type="domain" description="Effector-associated" evidence="1">
    <location>
        <begin position="4"/>
        <end position="83"/>
    </location>
</feature>
<name>A0A1H1XW99_9ACTN</name>
<protein>
    <recommendedName>
        <fullName evidence="1">Effector-associated domain-containing protein</fullName>
    </recommendedName>
</protein>
<dbReference type="InterPro" id="IPR045430">
    <property type="entry name" value="EAD1"/>
</dbReference>
<dbReference type="Pfam" id="PF19955">
    <property type="entry name" value="EAD1"/>
    <property type="match status" value="1"/>
</dbReference>
<keyword evidence="3" id="KW-1185">Reference proteome</keyword>
<gene>
    <name evidence="2" type="ORF">SAMN04489716_2613</name>
</gene>
<dbReference type="OrthoDB" id="3284914at2"/>
<reference evidence="2 3" key="1">
    <citation type="submission" date="2016-10" db="EMBL/GenBank/DDBJ databases">
        <authorList>
            <person name="de Groot N.N."/>
        </authorList>
    </citation>
    <scope>NUCLEOTIDE SEQUENCE [LARGE SCALE GENOMIC DNA]</scope>
    <source>
        <strain evidence="2 3">DSM 43941</strain>
    </source>
</reference>
<dbReference type="STRING" id="113562.SAMN04489716_2613"/>
<evidence type="ECO:0000313" key="3">
    <source>
        <dbReference type="Proteomes" id="UP000198688"/>
    </source>
</evidence>
<evidence type="ECO:0000259" key="1">
    <source>
        <dbReference type="Pfam" id="PF19955"/>
    </source>
</evidence>
<accession>A0A1H1XW99</accession>
<dbReference type="AlphaFoldDB" id="A0A1H1XW99"/>
<evidence type="ECO:0000313" key="2">
    <source>
        <dbReference type="EMBL" id="SDT13484.1"/>
    </source>
</evidence>
<organism evidence="2 3">
    <name type="scientific">Actinoplanes derwentensis</name>
    <dbReference type="NCBI Taxonomy" id="113562"/>
    <lineage>
        <taxon>Bacteria</taxon>
        <taxon>Bacillati</taxon>
        <taxon>Actinomycetota</taxon>
        <taxon>Actinomycetes</taxon>
        <taxon>Micromonosporales</taxon>
        <taxon>Micromonosporaceae</taxon>
        <taxon>Actinoplanes</taxon>
    </lineage>
</organism>
<sequence length="321" mass="36085">MIPNQRRLLRDAIVSVCPTDDALVMYVDLYLGKNLDAFVPPGGLEVRAYKLIKEAESRGWLHNLVRTLLASYPENELVFAFAKVYRLRTYSEAELAVPAGTQLFDDAYFDLSSAKDLITGVMFSRQRGLLGLSITTEEESVAKRLCAWLPHCLGELQLKDDVSLGAVMTDPGHKVKQVLQHLPELEETGVVCRVLVKDATAAAVEEFWQGVQSECDTVGNWFVLVFVTVSDDRRATGVLDLGCPAFRVADVNRWTTDVAAMLDWPRDVAVPWSEWMQRKAKLSEDQLDLHLTYGAFNRSTQGVRQHRNDPNGFLAWLREKA</sequence>
<dbReference type="Proteomes" id="UP000198688">
    <property type="component" value="Chromosome I"/>
</dbReference>